<dbReference type="EMBL" id="MLHL01000071">
    <property type="protein sequence ID" value="OOF46533.1"/>
    <property type="molecule type" value="Genomic_DNA"/>
</dbReference>
<accession>A0A1V3IWQ7</accession>
<sequence length="259" mass="28986">MELENQIEPVIQETTDLIDLQTKIEDTREETKKHLSLNDEEFDQLIKNFIIDCFAKLHIKISTDDPILAVILSQKNVMEYYSTLITESLHAIPKQIGDVIDAKLQEKLDELSAGIGKALEVIDDAGTEMHTAFSKSVLDLNNQVITSLDSFSNKKIEEIKKSFESAPPSKSQVKSKVLNKSKNPLLWGLLTGLTIINTAVSGFILTNLKQPETSKETAYQVGLYKGFEEVKKVAPKEADKIQKIIISNIDNELKSQKGK</sequence>
<organism evidence="1 2">
    <name type="scientific">Rodentibacter trehalosifermentans</name>
    <dbReference type="NCBI Taxonomy" id="1908263"/>
    <lineage>
        <taxon>Bacteria</taxon>
        <taxon>Pseudomonadati</taxon>
        <taxon>Pseudomonadota</taxon>
        <taxon>Gammaproteobacteria</taxon>
        <taxon>Pasteurellales</taxon>
        <taxon>Pasteurellaceae</taxon>
        <taxon>Rodentibacter</taxon>
    </lineage>
</organism>
<dbReference type="Proteomes" id="UP000189161">
    <property type="component" value="Unassembled WGS sequence"/>
</dbReference>
<evidence type="ECO:0000313" key="1">
    <source>
        <dbReference type="EMBL" id="OOF46533.1"/>
    </source>
</evidence>
<evidence type="ECO:0000313" key="2">
    <source>
        <dbReference type="Proteomes" id="UP000189161"/>
    </source>
</evidence>
<name>A0A1V3IWQ7_9PAST</name>
<proteinExistence type="predicted"/>
<gene>
    <name evidence="1" type="ORF">BKK52_11440</name>
</gene>
<dbReference type="AlphaFoldDB" id="A0A1V3IWQ7"/>
<protein>
    <submittedName>
        <fullName evidence="1">Uncharacterized protein</fullName>
    </submittedName>
</protein>
<keyword evidence="2" id="KW-1185">Reference proteome</keyword>
<reference evidence="1 2" key="1">
    <citation type="submission" date="2016-10" db="EMBL/GenBank/DDBJ databases">
        <title>Rodentibacter gen. nov. and new species.</title>
        <authorList>
            <person name="Christensen H."/>
        </authorList>
    </citation>
    <scope>NUCLEOTIDE SEQUENCE [LARGE SCALE GENOMIC DNA]</scope>
    <source>
        <strain evidence="1 2">H1987082031</strain>
    </source>
</reference>
<dbReference type="OrthoDB" id="9997616at2"/>
<dbReference type="RefSeq" id="WP_077478755.1">
    <property type="nucleotide sequence ID" value="NZ_MLHL01000071.1"/>
</dbReference>
<comment type="caution">
    <text evidence="1">The sequence shown here is derived from an EMBL/GenBank/DDBJ whole genome shotgun (WGS) entry which is preliminary data.</text>
</comment>